<dbReference type="AlphaFoldDB" id="A0A562LQN6"/>
<dbReference type="Gene3D" id="3.40.190.170">
    <property type="entry name" value="Bacterial extracellular solute-binding protein, family 7"/>
    <property type="match status" value="1"/>
</dbReference>
<reference evidence="2 3" key="1">
    <citation type="journal article" date="2015" name="Stand. Genomic Sci.">
        <title>Genomic Encyclopedia of Bacterial and Archaeal Type Strains, Phase III: the genomes of soil and plant-associated and newly described type strains.</title>
        <authorList>
            <person name="Whitman W.B."/>
            <person name="Woyke T."/>
            <person name="Klenk H.P."/>
            <person name="Zhou Y."/>
            <person name="Lilburn T.G."/>
            <person name="Beck B.J."/>
            <person name="De Vos P."/>
            <person name="Vandamme P."/>
            <person name="Eisen J.A."/>
            <person name="Garrity G."/>
            <person name="Hugenholtz P."/>
            <person name="Kyrpides N.C."/>
        </authorList>
    </citation>
    <scope>NUCLEOTIDE SEQUENCE [LARGE SCALE GENOMIC DNA]</scope>
    <source>
        <strain evidence="2 3">CGMCC 1.10947</strain>
    </source>
</reference>
<comment type="caution">
    <text evidence="2">The sequence shown here is derived from an EMBL/GenBank/DDBJ whole genome shotgun (WGS) entry which is preliminary data.</text>
</comment>
<dbReference type="InterPro" id="IPR018389">
    <property type="entry name" value="DctP_fam"/>
</dbReference>
<gene>
    <name evidence="2" type="ORF">IQ17_01009</name>
</gene>
<dbReference type="Proteomes" id="UP000317176">
    <property type="component" value="Unassembled WGS sequence"/>
</dbReference>
<dbReference type="GO" id="GO:0030246">
    <property type="term" value="F:carbohydrate binding"/>
    <property type="evidence" value="ECO:0007669"/>
    <property type="project" value="TreeGrafter"/>
</dbReference>
<dbReference type="EMBL" id="VLKL01000002">
    <property type="protein sequence ID" value="TWI09929.1"/>
    <property type="molecule type" value="Genomic_DNA"/>
</dbReference>
<keyword evidence="3" id="KW-1185">Reference proteome</keyword>
<dbReference type="CDD" id="cd13671">
    <property type="entry name" value="PBP2_TRAP_SBP_like_3"/>
    <property type="match status" value="1"/>
</dbReference>
<dbReference type="InterPro" id="IPR038404">
    <property type="entry name" value="TRAP_DctP_sf"/>
</dbReference>
<organism evidence="2 3">
    <name type="scientific">Bradyrhizobium daqingense</name>
    <dbReference type="NCBI Taxonomy" id="993502"/>
    <lineage>
        <taxon>Bacteria</taxon>
        <taxon>Pseudomonadati</taxon>
        <taxon>Pseudomonadota</taxon>
        <taxon>Alphaproteobacteria</taxon>
        <taxon>Hyphomicrobiales</taxon>
        <taxon>Nitrobacteraceae</taxon>
        <taxon>Bradyrhizobium</taxon>
    </lineage>
</organism>
<protein>
    <submittedName>
        <fullName evidence="2">Tripartite ATP-independent transporter DctP family solute receptor</fullName>
    </submittedName>
</protein>
<dbReference type="PANTHER" id="PTHR33376">
    <property type="match status" value="1"/>
</dbReference>
<dbReference type="SUPFAM" id="SSF53850">
    <property type="entry name" value="Periplasmic binding protein-like II"/>
    <property type="match status" value="1"/>
</dbReference>
<dbReference type="GO" id="GO:0055085">
    <property type="term" value="P:transmembrane transport"/>
    <property type="evidence" value="ECO:0007669"/>
    <property type="project" value="InterPro"/>
</dbReference>
<accession>A0A562LQN6</accession>
<keyword evidence="1" id="KW-0732">Signal</keyword>
<evidence type="ECO:0000313" key="3">
    <source>
        <dbReference type="Proteomes" id="UP000317176"/>
    </source>
</evidence>
<keyword evidence="2" id="KW-0675">Receptor</keyword>
<dbReference type="PIRSF" id="PIRSF006470">
    <property type="entry name" value="DctB"/>
    <property type="match status" value="1"/>
</dbReference>
<dbReference type="NCBIfam" id="TIGR00787">
    <property type="entry name" value="dctP"/>
    <property type="match status" value="1"/>
</dbReference>
<dbReference type="NCBIfam" id="NF037995">
    <property type="entry name" value="TRAP_S1"/>
    <property type="match status" value="1"/>
</dbReference>
<dbReference type="GO" id="GO:0030288">
    <property type="term" value="C:outer membrane-bounded periplasmic space"/>
    <property type="evidence" value="ECO:0007669"/>
    <property type="project" value="InterPro"/>
</dbReference>
<evidence type="ECO:0000313" key="2">
    <source>
        <dbReference type="EMBL" id="TWI09929.1"/>
    </source>
</evidence>
<dbReference type="FunFam" id="3.40.190.170:FF:000001">
    <property type="entry name" value="TRAP dicarboxylate transporter, DctP subunit"/>
    <property type="match status" value="1"/>
</dbReference>
<sequence>MLDLAWTENAGRPRDDLALDFTPEVERPKAACSRPDNDIINAINQEEAQMKTLTGIITAVALAVSAPLATARDFRSADIHPADYPTVEAVKFMGKQLAAASGGKLGVKVFPNGALGSEKDTIEQLKIGALDMMRINASPLNNFVPETIALCLPFVFRDTQHMRAVLDGPIGDEILAAMAPAGLVGLAYYDSGARSIYTVKAPVKSLADLKGLKIRVQQSDLWVGMIQSLGANPTPMPYGEVYTALKTGLVDAAENNWPSYESSRHFEAAKFYNITEHSLAPEVLVMSKKVWDTLSKDDQAMIRKAAKESVPVMRKLWDEREQASRKTVEAAGVQVVTIANKAEFVDAMKPVYQKFAGDEKLQSLVKRIQDAK</sequence>
<dbReference type="InterPro" id="IPR004682">
    <property type="entry name" value="TRAP_DctP"/>
</dbReference>
<evidence type="ECO:0000256" key="1">
    <source>
        <dbReference type="ARBA" id="ARBA00022729"/>
    </source>
</evidence>
<dbReference type="PANTHER" id="PTHR33376:SF2">
    <property type="entry name" value="DICARBOXYLATE-BINDING PERIPLASMIC PROTEIN"/>
    <property type="match status" value="1"/>
</dbReference>
<name>A0A562LQN6_9BRAD</name>
<dbReference type="Pfam" id="PF03480">
    <property type="entry name" value="DctP"/>
    <property type="match status" value="1"/>
</dbReference>
<proteinExistence type="predicted"/>